<comment type="caution">
    <text evidence="18">The sequence shown here is derived from an EMBL/GenBank/DDBJ whole genome shotgun (WGS) entry which is preliminary data.</text>
</comment>
<proteinExistence type="inferred from homology"/>
<dbReference type="Proteomes" id="UP000176608">
    <property type="component" value="Unassembled WGS sequence"/>
</dbReference>
<dbReference type="GO" id="GO:0004748">
    <property type="term" value="F:ribonucleoside-diphosphate reductase activity, thioredoxin disulfide as acceptor"/>
    <property type="evidence" value="ECO:0007669"/>
    <property type="project" value="UniProtKB-EC"/>
</dbReference>
<keyword evidence="10" id="KW-1015">Disulfide bond</keyword>
<reference evidence="18 19" key="1">
    <citation type="journal article" date="2016" name="Nat. Commun.">
        <title>Thousands of microbial genomes shed light on interconnected biogeochemical processes in an aquifer system.</title>
        <authorList>
            <person name="Anantharaman K."/>
            <person name="Brown C.T."/>
            <person name="Hug L.A."/>
            <person name="Sharon I."/>
            <person name="Castelle C.J."/>
            <person name="Probst A.J."/>
            <person name="Thomas B.C."/>
            <person name="Singh A."/>
            <person name="Wilkins M.J."/>
            <person name="Karaoz U."/>
            <person name="Brodie E.L."/>
            <person name="Williams K.H."/>
            <person name="Hubbard S.S."/>
            <person name="Banfield J.F."/>
        </authorList>
    </citation>
    <scope>NUCLEOTIDE SEQUENCE [LARGE SCALE GENOMIC DNA]</scope>
</reference>
<sequence length="790" mass="86230">MELSDNSRTILEKRYLRKKEDGTPVETIEQMFERIAKAMAEADEGYRDVELSTTEFYNMLTTKKFFPNSPTFTGAGTPLGQLAACFVLPIDDEMGRSENGIFSTLRNAVLIQQTGGGNGFSFSDLRPKGSFVSKSAGKATGPVGFLKVYDAAFGEIAQGGVRRGANMAVLRVDHPDIRDFIKCKSQEGSVANFNISVAITDVFMHAVQNDTTYELINPKTKEVAEIPQAREIFDLIVEHAYRNGEPGVLFIDKANRTNPVPHLYELKATNPCGEQWLGPYENCCLGSINLSQHLDENGKLDWESYRKTIELSTRFLDNVVTQNSYVAEVPRLREAALGARRIGLGFMGLADLMYSMGIRYGSEEGQEFAAQVTEFMRFHSMKTSIALAQEKGPFAKFEGSIYDPKNFRWEFPRPLVPYKRDFGMPAVDWTEITTGIKEHGIRNAAQTTVAPTGTISTVAGVEGYGCEPVFALAYYRNVYQAAMDEAGLTLTYTSPMFEKALDNLGISGDERKAIVDEILQAGSCQNIKILPEEIRNTFVVSADITPDEHLRMQASIQAFIDNSISKTCNFPADATREDVAAAYKMGWELGCKGLTVYVTGSRSEVVLETKGTKDKKTGVVVAGRPAILARPTKLTGSTYKLKTPQGNAYVTLNRDEAGNPLEIFLSVGKAGSDVSGLAEALGRALSGWLQASADTHATVAEMSTQLRGIGGSRSVGFGQNRISSIADAVARVLIEEFKLDINAPSIAVSEPTEPTPKTSAHADMCPECGNSSLVKEEGCAKCYNCGYSVC</sequence>
<dbReference type="Pfam" id="PF00317">
    <property type="entry name" value="Ribonuc_red_lgN"/>
    <property type="match status" value="1"/>
</dbReference>
<dbReference type="GO" id="GO:0031419">
    <property type="term" value="F:cobalamin binding"/>
    <property type="evidence" value="ECO:0007669"/>
    <property type="project" value="UniProtKB-KW"/>
</dbReference>
<evidence type="ECO:0000259" key="17">
    <source>
        <dbReference type="Pfam" id="PF12637"/>
    </source>
</evidence>
<comment type="cofactor">
    <cofactor evidence="1 14">
        <name>adenosylcob(III)alamin</name>
        <dbReference type="ChEBI" id="CHEBI:18408"/>
    </cofactor>
</comment>
<evidence type="ECO:0000256" key="10">
    <source>
        <dbReference type="ARBA" id="ARBA00023157"/>
    </source>
</evidence>
<evidence type="ECO:0000256" key="5">
    <source>
        <dbReference type="ARBA" id="ARBA00022628"/>
    </source>
</evidence>
<evidence type="ECO:0000313" key="18">
    <source>
        <dbReference type="EMBL" id="OGC47270.1"/>
    </source>
</evidence>
<dbReference type="PANTHER" id="PTHR43371">
    <property type="entry name" value="VITAMIN B12-DEPENDENT RIBONUCLEOTIDE REDUCTASE"/>
    <property type="match status" value="1"/>
</dbReference>
<comment type="catalytic activity">
    <reaction evidence="13 14">
        <text>a 2'-deoxyribonucleoside 5'-diphosphate + [thioredoxin]-disulfide + H2O = a ribonucleoside 5'-diphosphate + [thioredoxin]-dithiol</text>
        <dbReference type="Rhea" id="RHEA:23252"/>
        <dbReference type="Rhea" id="RHEA-COMP:10698"/>
        <dbReference type="Rhea" id="RHEA-COMP:10700"/>
        <dbReference type="ChEBI" id="CHEBI:15377"/>
        <dbReference type="ChEBI" id="CHEBI:29950"/>
        <dbReference type="ChEBI" id="CHEBI:50058"/>
        <dbReference type="ChEBI" id="CHEBI:57930"/>
        <dbReference type="ChEBI" id="CHEBI:73316"/>
        <dbReference type="EC" id="1.17.4.1"/>
    </reaction>
</comment>
<evidence type="ECO:0000256" key="7">
    <source>
        <dbReference type="ARBA" id="ARBA00022741"/>
    </source>
</evidence>
<evidence type="ECO:0000256" key="4">
    <source>
        <dbReference type="ARBA" id="ARBA00014409"/>
    </source>
</evidence>
<keyword evidence="11 14" id="KW-0170">Cobalt</keyword>
<evidence type="ECO:0000256" key="14">
    <source>
        <dbReference type="RuleBase" id="RU364064"/>
    </source>
</evidence>
<evidence type="ECO:0000259" key="15">
    <source>
        <dbReference type="Pfam" id="PF00317"/>
    </source>
</evidence>
<dbReference type="InterPro" id="IPR008926">
    <property type="entry name" value="RNR_R1-su_N"/>
</dbReference>
<evidence type="ECO:0000256" key="8">
    <source>
        <dbReference type="ARBA" id="ARBA00023002"/>
    </source>
</evidence>
<feature type="domain" description="Ribonucleotide reductase large subunit N-terminal" evidence="15">
    <location>
        <begin position="1"/>
        <end position="80"/>
    </location>
</feature>
<dbReference type="Pfam" id="PF02867">
    <property type="entry name" value="Ribonuc_red_lgC"/>
    <property type="match status" value="1"/>
</dbReference>
<dbReference type="CDD" id="cd02888">
    <property type="entry name" value="RNR_II_dimer"/>
    <property type="match status" value="1"/>
</dbReference>
<dbReference type="GO" id="GO:0071897">
    <property type="term" value="P:DNA biosynthetic process"/>
    <property type="evidence" value="ECO:0007669"/>
    <property type="project" value="UniProtKB-KW"/>
</dbReference>
<dbReference type="SUPFAM" id="SSF48168">
    <property type="entry name" value="R1 subunit of ribonucleotide reductase, N-terminal domain"/>
    <property type="match status" value="1"/>
</dbReference>
<evidence type="ECO:0000256" key="1">
    <source>
        <dbReference type="ARBA" id="ARBA00001922"/>
    </source>
</evidence>
<keyword evidence="5 14" id="KW-0846">Cobalamin</keyword>
<evidence type="ECO:0000313" key="19">
    <source>
        <dbReference type="Proteomes" id="UP000176608"/>
    </source>
</evidence>
<evidence type="ECO:0000256" key="9">
    <source>
        <dbReference type="ARBA" id="ARBA00023116"/>
    </source>
</evidence>
<evidence type="ECO:0000256" key="6">
    <source>
        <dbReference type="ARBA" id="ARBA00022634"/>
    </source>
</evidence>
<evidence type="ECO:0000259" key="16">
    <source>
        <dbReference type="Pfam" id="PF02867"/>
    </source>
</evidence>
<dbReference type="UniPathway" id="UPA00326"/>
<dbReference type="Gene3D" id="3.20.70.20">
    <property type="match status" value="1"/>
</dbReference>
<comment type="function">
    <text evidence="12 14">Catalyzes the reduction of ribonucleotides to deoxyribonucleotides. May function to provide a pool of deoxyribonucleotide precursors for DNA repair during oxygen limitation and/or for immediate growth after restoration of oxygen.</text>
</comment>
<gene>
    <name evidence="18" type="ORF">A2886_00560</name>
</gene>
<comment type="similarity">
    <text evidence="2 14">Belongs to the ribonucleoside diphosphate reductase class-2 family.</text>
</comment>
<dbReference type="EMBL" id="MEVA01000016">
    <property type="protein sequence ID" value="OGC47270.1"/>
    <property type="molecule type" value="Genomic_DNA"/>
</dbReference>
<dbReference type="NCBIfam" id="TIGR02504">
    <property type="entry name" value="NrdJ_Z"/>
    <property type="match status" value="1"/>
</dbReference>
<dbReference type="InterPro" id="IPR013344">
    <property type="entry name" value="RNR_NrdJ/NrdZ"/>
</dbReference>
<dbReference type="GO" id="GO:0005524">
    <property type="term" value="F:ATP binding"/>
    <property type="evidence" value="ECO:0007669"/>
    <property type="project" value="InterPro"/>
</dbReference>
<evidence type="ECO:0000256" key="2">
    <source>
        <dbReference type="ARBA" id="ARBA00007405"/>
    </source>
</evidence>
<name>A0A1F4UR47_UNCKA</name>
<dbReference type="GO" id="GO:0009263">
    <property type="term" value="P:deoxyribonucleotide biosynthetic process"/>
    <property type="evidence" value="ECO:0007669"/>
    <property type="project" value="UniProtKB-KW"/>
</dbReference>
<keyword evidence="7 14" id="KW-0547">Nucleotide-binding</keyword>
<keyword evidence="9" id="KW-0215">Deoxyribonucleotide synthesis</keyword>
<dbReference type="InterPro" id="IPR000788">
    <property type="entry name" value="RNR_lg_C"/>
</dbReference>
<feature type="domain" description="TSCPD" evidence="17">
    <location>
        <begin position="630"/>
        <end position="735"/>
    </location>
</feature>
<dbReference type="EC" id="1.17.4.1" evidence="3 14"/>
<dbReference type="Pfam" id="PF12637">
    <property type="entry name" value="TSCPD"/>
    <property type="match status" value="1"/>
</dbReference>
<evidence type="ECO:0000256" key="3">
    <source>
        <dbReference type="ARBA" id="ARBA00012274"/>
    </source>
</evidence>
<dbReference type="AlphaFoldDB" id="A0A1F4UR47"/>
<evidence type="ECO:0000256" key="11">
    <source>
        <dbReference type="ARBA" id="ARBA00023285"/>
    </source>
</evidence>
<dbReference type="PANTHER" id="PTHR43371:SF1">
    <property type="entry name" value="RIBONUCLEOSIDE-DIPHOSPHATE REDUCTASE"/>
    <property type="match status" value="1"/>
</dbReference>
<evidence type="ECO:0000256" key="13">
    <source>
        <dbReference type="ARBA" id="ARBA00047754"/>
    </source>
</evidence>
<dbReference type="InterPro" id="IPR013509">
    <property type="entry name" value="RNR_lsu_N"/>
</dbReference>
<evidence type="ECO:0000256" key="12">
    <source>
        <dbReference type="ARBA" id="ARBA00025437"/>
    </source>
</evidence>
<keyword evidence="6 14" id="KW-0237">DNA synthesis</keyword>
<dbReference type="InterPro" id="IPR050862">
    <property type="entry name" value="RdRp_reductase_class-2"/>
</dbReference>
<accession>A0A1F4UR47</accession>
<dbReference type="STRING" id="1802617.A2886_00560"/>
<feature type="domain" description="Ribonucleotide reductase large subunit C-terminal" evidence="16">
    <location>
        <begin position="83"/>
        <end position="597"/>
    </location>
</feature>
<dbReference type="PRINTS" id="PR01183">
    <property type="entry name" value="RIBORDTASEM1"/>
</dbReference>
<organism evidence="18 19">
    <name type="scientific">candidate division WWE3 bacterium RIFCSPHIGHO2_01_FULL_42_13</name>
    <dbReference type="NCBI Taxonomy" id="1802617"/>
    <lineage>
        <taxon>Bacteria</taxon>
        <taxon>Katanobacteria</taxon>
    </lineage>
</organism>
<protein>
    <recommendedName>
        <fullName evidence="4 14">Vitamin B12-dependent ribonucleotide reductase</fullName>
        <ecNumber evidence="3 14">1.17.4.1</ecNumber>
    </recommendedName>
</protein>
<dbReference type="SUPFAM" id="SSF51998">
    <property type="entry name" value="PFL-like glycyl radical enzymes"/>
    <property type="match status" value="1"/>
</dbReference>
<dbReference type="InterPro" id="IPR024434">
    <property type="entry name" value="TSCPD_dom"/>
</dbReference>
<keyword evidence="8 14" id="KW-0560">Oxidoreductase</keyword>